<comment type="subcellular location">
    <subcellularLocation>
        <location evidence="6">Cell membrane</location>
        <topology evidence="6">Multi-pass membrane protein</topology>
    </subcellularLocation>
    <subcellularLocation>
        <location evidence="1">Membrane</location>
        <topology evidence="1">Multi-pass membrane protein</topology>
    </subcellularLocation>
</comment>
<dbReference type="Pfam" id="PF01359">
    <property type="entry name" value="Transposase_1"/>
    <property type="match status" value="1"/>
</dbReference>
<accession>A0AAV8XQC9</accession>
<dbReference type="GO" id="GO:0005886">
    <property type="term" value="C:plasma membrane"/>
    <property type="evidence" value="ECO:0007669"/>
    <property type="project" value="UniProtKB-SubCell"/>
</dbReference>
<dbReference type="AlphaFoldDB" id="A0AAV8XQC9"/>
<evidence type="ECO:0000256" key="1">
    <source>
        <dbReference type="ARBA" id="ARBA00004141"/>
    </source>
</evidence>
<dbReference type="PANTHER" id="PTHR12385">
    <property type="entry name" value="CHOLINE TRANSPORTER-LIKE (SLC FAMILY 44)"/>
    <property type="match status" value="1"/>
</dbReference>
<evidence type="ECO:0000313" key="8">
    <source>
        <dbReference type="Proteomes" id="UP001162162"/>
    </source>
</evidence>
<feature type="transmembrane region" description="Helical" evidence="6">
    <location>
        <begin position="350"/>
        <end position="375"/>
    </location>
</feature>
<gene>
    <name evidence="7" type="ORF">NQ318_015663</name>
</gene>
<evidence type="ECO:0000256" key="3">
    <source>
        <dbReference type="ARBA" id="ARBA00022692"/>
    </source>
</evidence>
<evidence type="ECO:0000256" key="4">
    <source>
        <dbReference type="ARBA" id="ARBA00022989"/>
    </source>
</evidence>
<organism evidence="7 8">
    <name type="scientific">Aromia moschata</name>
    <dbReference type="NCBI Taxonomy" id="1265417"/>
    <lineage>
        <taxon>Eukaryota</taxon>
        <taxon>Metazoa</taxon>
        <taxon>Ecdysozoa</taxon>
        <taxon>Arthropoda</taxon>
        <taxon>Hexapoda</taxon>
        <taxon>Insecta</taxon>
        <taxon>Pterygota</taxon>
        <taxon>Neoptera</taxon>
        <taxon>Endopterygota</taxon>
        <taxon>Coleoptera</taxon>
        <taxon>Polyphaga</taxon>
        <taxon>Cucujiformia</taxon>
        <taxon>Chrysomeloidea</taxon>
        <taxon>Cerambycidae</taxon>
        <taxon>Cerambycinae</taxon>
        <taxon>Callichromatini</taxon>
        <taxon>Aromia</taxon>
    </lineage>
</organism>
<evidence type="ECO:0000313" key="7">
    <source>
        <dbReference type="EMBL" id="KAJ8941231.1"/>
    </source>
</evidence>
<proteinExistence type="inferred from homology"/>
<dbReference type="Proteomes" id="UP001162162">
    <property type="component" value="Unassembled WGS sequence"/>
</dbReference>
<sequence length="428" mass="48308">MVIQATVIRGLQPLGKVQKLGKWIPRLLGEADRQQQHNICIQLAIAKGQWVDADVPAQSVPKPDVHLRKVMLLVWWGVRGMYHWGILGGHYHRFGMFAYPHVKLHKTISRSRDDVNGDGILLRICGSWRLGKIDPSPALPHTVPDPSYHVLHITYTYISALSVPTPLSDPSRCPGTHVCAVVRRSHAGTLDSSPVLNRCVPSHVKEVTEAVLSNFYGLLNSWDTIEQILGDLYKTWKEILGLTFLSLVISLLTIGLLHCLAHIVSYFIMIGFTVASIAGTAFLWYTYIDIKYNLDKTPTHRLLSESVRNETAFFWFSIVATIITVRNKWIFLANLFKETSKCLMHIPGLFFQPILTFIILIGFFMFWIFVVLCLATASYPEKIGLPPIGNSVKNPSSEVVNTNLKEINVDTSFTERVKRILKTSKDHE</sequence>
<keyword evidence="5 6" id="KW-0472">Membrane</keyword>
<reference evidence="7" key="1">
    <citation type="journal article" date="2023" name="Insect Mol. Biol.">
        <title>Genome sequencing provides insights into the evolution of gene families encoding plant cell wall-degrading enzymes in longhorned beetles.</title>
        <authorList>
            <person name="Shin N.R."/>
            <person name="Okamura Y."/>
            <person name="Kirsch R."/>
            <person name="Pauchet Y."/>
        </authorList>
    </citation>
    <scope>NUCLEOTIDE SEQUENCE</scope>
    <source>
        <strain evidence="7">AMC_N1</strain>
    </source>
</reference>
<protein>
    <recommendedName>
        <fullName evidence="6">Choline transporter-like protein</fullName>
    </recommendedName>
</protein>
<dbReference type="InterPro" id="IPR007603">
    <property type="entry name" value="Choline_transptr-like"/>
</dbReference>
<evidence type="ECO:0000256" key="5">
    <source>
        <dbReference type="ARBA" id="ARBA00023136"/>
    </source>
</evidence>
<dbReference type="EMBL" id="JAPWTK010000382">
    <property type="protein sequence ID" value="KAJ8941231.1"/>
    <property type="molecule type" value="Genomic_DNA"/>
</dbReference>
<dbReference type="PANTHER" id="PTHR12385:SF12">
    <property type="entry name" value="CHOLINE TRANSPORTER-LIKE PROTEIN"/>
    <property type="match status" value="1"/>
</dbReference>
<evidence type="ECO:0000256" key="6">
    <source>
        <dbReference type="RuleBase" id="RU368066"/>
    </source>
</evidence>
<keyword evidence="4 6" id="KW-1133">Transmembrane helix</keyword>
<dbReference type="Pfam" id="PF04515">
    <property type="entry name" value="Choline_transpo"/>
    <property type="match status" value="1"/>
</dbReference>
<comment type="function">
    <text evidence="6">Choline transporter.</text>
</comment>
<keyword evidence="8" id="KW-1185">Reference proteome</keyword>
<feature type="transmembrane region" description="Helical" evidence="6">
    <location>
        <begin position="239"/>
        <end position="257"/>
    </location>
</feature>
<comment type="similarity">
    <text evidence="2 6">Belongs to the CTL (choline transporter-like) family.</text>
</comment>
<comment type="caution">
    <text evidence="6">Lacks conserved residue(s) required for the propagation of feature annotation.</text>
</comment>
<evidence type="ECO:0000256" key="2">
    <source>
        <dbReference type="ARBA" id="ARBA00007168"/>
    </source>
</evidence>
<dbReference type="GO" id="GO:0022857">
    <property type="term" value="F:transmembrane transporter activity"/>
    <property type="evidence" value="ECO:0007669"/>
    <property type="project" value="UniProtKB-UniRule"/>
</dbReference>
<name>A0AAV8XQC9_9CUCU</name>
<feature type="transmembrane region" description="Helical" evidence="6">
    <location>
        <begin position="263"/>
        <end position="290"/>
    </location>
</feature>
<dbReference type="InterPro" id="IPR001888">
    <property type="entry name" value="Transposase_1"/>
</dbReference>
<feature type="transmembrane region" description="Helical" evidence="6">
    <location>
        <begin position="311"/>
        <end position="330"/>
    </location>
</feature>
<keyword evidence="3 6" id="KW-0812">Transmembrane</keyword>
<comment type="caution">
    <text evidence="7">The sequence shown here is derived from an EMBL/GenBank/DDBJ whole genome shotgun (WGS) entry which is preliminary data.</text>
</comment>